<evidence type="ECO:0000313" key="9">
    <source>
        <dbReference type="EMBL" id="QIK37978.1"/>
    </source>
</evidence>
<comment type="function">
    <text evidence="5">A flexible structure which links the flagellar filament to the drive apparatus in the basal body.</text>
</comment>
<dbReference type="Gene3D" id="2.60.98.20">
    <property type="entry name" value="Flagellar hook protein FlgE"/>
    <property type="match status" value="1"/>
</dbReference>
<dbReference type="InterPro" id="IPR001444">
    <property type="entry name" value="Flag_bb_rod_N"/>
</dbReference>
<dbReference type="InterPro" id="IPR037058">
    <property type="entry name" value="Falgellar_hook_FlgE_sf"/>
</dbReference>
<evidence type="ECO:0000256" key="1">
    <source>
        <dbReference type="ARBA" id="ARBA00004117"/>
    </source>
</evidence>
<dbReference type="EMBL" id="CP048029">
    <property type="protein sequence ID" value="QIK37978.1"/>
    <property type="molecule type" value="Genomic_DNA"/>
</dbReference>
<dbReference type="GO" id="GO:0071978">
    <property type="term" value="P:bacterial-type flagellum-dependent swarming motility"/>
    <property type="evidence" value="ECO:0007669"/>
    <property type="project" value="TreeGrafter"/>
</dbReference>
<dbReference type="NCBIfam" id="TIGR03506">
    <property type="entry name" value="FlgEFG_subfam"/>
    <property type="match status" value="1"/>
</dbReference>
<keyword evidence="4 5" id="KW-0975">Bacterial flagellum</keyword>
<protein>
    <recommendedName>
        <fullName evidence="3 5">Flagellar hook protein FlgE</fullName>
    </recommendedName>
</protein>
<dbReference type="NCBIfam" id="NF004238">
    <property type="entry name" value="PRK05682.1-1"/>
    <property type="match status" value="1"/>
</dbReference>
<evidence type="ECO:0000256" key="5">
    <source>
        <dbReference type="RuleBase" id="RU362116"/>
    </source>
</evidence>
<dbReference type="Pfam" id="PF06429">
    <property type="entry name" value="Flg_bbr_C"/>
    <property type="match status" value="1"/>
</dbReference>
<dbReference type="Proteomes" id="UP000502699">
    <property type="component" value="Chromosome"/>
</dbReference>
<evidence type="ECO:0000313" key="10">
    <source>
        <dbReference type="Proteomes" id="UP000502699"/>
    </source>
</evidence>
<evidence type="ECO:0000259" key="8">
    <source>
        <dbReference type="Pfam" id="PF07559"/>
    </source>
</evidence>
<dbReference type="PROSITE" id="PS00588">
    <property type="entry name" value="FLAGELLA_BB_ROD"/>
    <property type="match status" value="1"/>
</dbReference>
<feature type="domain" description="Flagellar hook protein FlgE D2" evidence="8">
    <location>
        <begin position="173"/>
        <end position="311"/>
    </location>
</feature>
<dbReference type="InterPro" id="IPR037925">
    <property type="entry name" value="FlgE/F/G-like"/>
</dbReference>
<dbReference type="InterPro" id="IPR011491">
    <property type="entry name" value="FlgE_D2"/>
</dbReference>
<dbReference type="GO" id="GO:0005829">
    <property type="term" value="C:cytosol"/>
    <property type="evidence" value="ECO:0007669"/>
    <property type="project" value="TreeGrafter"/>
</dbReference>
<reference evidence="10" key="1">
    <citation type="submission" date="2020-01" db="EMBL/GenBank/DDBJ databases">
        <title>Caldichromatium gen. nov., sp. nov., a thermophilic purple sulfur bacterium member of the family Chromatiaceae isolated from Nakabusa hot spring, Japan.</title>
        <authorList>
            <person name="Saini M.K."/>
            <person name="Hanada S."/>
            <person name="Tank M."/>
        </authorList>
    </citation>
    <scope>NUCLEOTIDE SEQUENCE [LARGE SCALE GENOMIC DNA]</scope>
    <source>
        <strain evidence="10">No.7</strain>
    </source>
</reference>
<accession>A0A6G7VDQ0</accession>
<keyword evidence="9" id="KW-0966">Cell projection</keyword>
<sequence>MPFRIGLSGLQAAAADLEVTGNNIANVATVGFKESRAEFANVYSEAYAYINKISIGSGVRLAAVTQQFSQGNLEYTQNALDLGINGQGFFVVEDADGLFYTRNGAFQVDRNGYVVNSQGQRLQVFPPNIGNVGVIETTFNTGRLEDIQLDFGDISPKGTTQVNAQINLRSDATQPIDQNGEVIEFNMNNPDSYNYSTSVTVYDSLGTPRVLTLYFVKGEEPLNWTAYASLDGSEPIQFDMTFDSNGNLSSTGLVELTFDMTAIDPNNGATIGPIDPNANPPVGTNVVTLNISSMTQYGTQYSVSDLTQDGYTTGRLSNFDVDQNGIVYARYTNGQSQILGQVALANFKNPQGLLQVGDNNWAATLAAGDPVYNAPGHSSLGLIQSGALEASNVDLTEELVNLITAQRNFQANAQTISTADQITQTIINLR</sequence>
<evidence type="ECO:0000259" key="7">
    <source>
        <dbReference type="Pfam" id="PF06429"/>
    </source>
</evidence>
<gene>
    <name evidence="9" type="ORF">GWK36_08260</name>
</gene>
<feature type="domain" description="Flagellar basal-body/hook protein C-terminal" evidence="7">
    <location>
        <begin position="384"/>
        <end position="429"/>
    </location>
</feature>
<comment type="similarity">
    <text evidence="2 5">Belongs to the flagella basal body rod proteins family.</text>
</comment>
<comment type="subcellular location">
    <subcellularLocation>
        <location evidence="1 5">Bacterial flagellum basal body</location>
    </subcellularLocation>
</comment>
<dbReference type="KEGG" id="cjap:GWK36_08260"/>
<dbReference type="PANTHER" id="PTHR30435">
    <property type="entry name" value="FLAGELLAR PROTEIN"/>
    <property type="match status" value="1"/>
</dbReference>
<evidence type="ECO:0000256" key="2">
    <source>
        <dbReference type="ARBA" id="ARBA00009677"/>
    </source>
</evidence>
<keyword evidence="10" id="KW-1185">Reference proteome</keyword>
<dbReference type="AlphaFoldDB" id="A0A6G7VDQ0"/>
<dbReference type="Pfam" id="PF00460">
    <property type="entry name" value="Flg_bb_rod"/>
    <property type="match status" value="1"/>
</dbReference>
<keyword evidence="9" id="KW-0282">Flagellum</keyword>
<dbReference type="InterPro" id="IPR010930">
    <property type="entry name" value="Flg_bb/hook_C_dom"/>
</dbReference>
<dbReference type="SUPFAM" id="SSF117143">
    <property type="entry name" value="Flagellar hook protein flgE"/>
    <property type="match status" value="1"/>
</dbReference>
<dbReference type="Pfam" id="PF07559">
    <property type="entry name" value="FlgE_D2"/>
    <property type="match status" value="1"/>
</dbReference>
<feature type="domain" description="Flagellar basal body rod protein N-terminal" evidence="6">
    <location>
        <begin position="3"/>
        <end position="33"/>
    </location>
</feature>
<evidence type="ECO:0000256" key="4">
    <source>
        <dbReference type="ARBA" id="ARBA00023143"/>
    </source>
</evidence>
<dbReference type="PANTHER" id="PTHR30435:SF1">
    <property type="entry name" value="FLAGELLAR HOOK PROTEIN FLGE"/>
    <property type="match status" value="1"/>
</dbReference>
<dbReference type="RefSeq" id="WP_166270741.1">
    <property type="nucleotide sequence ID" value="NZ_CP048029.1"/>
</dbReference>
<evidence type="ECO:0000256" key="3">
    <source>
        <dbReference type="ARBA" id="ARBA00019015"/>
    </source>
</evidence>
<dbReference type="InterPro" id="IPR020013">
    <property type="entry name" value="Flagellar_FlgE/F/G"/>
</dbReference>
<evidence type="ECO:0000259" key="6">
    <source>
        <dbReference type="Pfam" id="PF00460"/>
    </source>
</evidence>
<proteinExistence type="inferred from homology"/>
<dbReference type="GO" id="GO:0009424">
    <property type="term" value="C:bacterial-type flagellum hook"/>
    <property type="evidence" value="ECO:0007669"/>
    <property type="project" value="TreeGrafter"/>
</dbReference>
<name>A0A6G7VDQ0_9GAMM</name>
<dbReference type="InterPro" id="IPR019776">
    <property type="entry name" value="Flagellar_basal_body_rod_CS"/>
</dbReference>
<keyword evidence="9" id="KW-0969">Cilium</keyword>
<organism evidence="9 10">
    <name type="scientific">Caldichromatium japonicum</name>
    <dbReference type="NCBI Taxonomy" id="2699430"/>
    <lineage>
        <taxon>Bacteria</taxon>
        <taxon>Pseudomonadati</taxon>
        <taxon>Pseudomonadota</taxon>
        <taxon>Gammaproteobacteria</taxon>
        <taxon>Chromatiales</taxon>
        <taxon>Chromatiaceae</taxon>
        <taxon>Caldichromatium</taxon>
    </lineage>
</organism>
<dbReference type="GO" id="GO:0009425">
    <property type="term" value="C:bacterial-type flagellum basal body"/>
    <property type="evidence" value="ECO:0007669"/>
    <property type="project" value="UniProtKB-SubCell"/>
</dbReference>